<protein>
    <submittedName>
        <fullName evidence="1">Uncharacterized protein</fullName>
    </submittedName>
</protein>
<name>A0ABW0BB84_9ACTN</name>
<proteinExistence type="predicted"/>
<dbReference type="Proteomes" id="UP001596208">
    <property type="component" value="Unassembled WGS sequence"/>
</dbReference>
<keyword evidence="2" id="KW-1185">Reference proteome</keyword>
<dbReference type="RefSeq" id="WP_244167205.1">
    <property type="nucleotide sequence ID" value="NZ_JBHSKI010000016.1"/>
</dbReference>
<sequence length="54" mass="5833">MPTSPVSPSVAGTRRPWHWWDPAAPPASTVYYRVSVLYADATESGASETAVVTR</sequence>
<evidence type="ECO:0000313" key="2">
    <source>
        <dbReference type="Proteomes" id="UP001596208"/>
    </source>
</evidence>
<organism evidence="1 2">
    <name type="scientific">Streptomyces mutomycini</name>
    <dbReference type="NCBI Taxonomy" id="284036"/>
    <lineage>
        <taxon>Bacteria</taxon>
        <taxon>Bacillati</taxon>
        <taxon>Actinomycetota</taxon>
        <taxon>Actinomycetes</taxon>
        <taxon>Kitasatosporales</taxon>
        <taxon>Streptomycetaceae</taxon>
        <taxon>Streptomyces</taxon>
    </lineage>
</organism>
<evidence type="ECO:0000313" key="1">
    <source>
        <dbReference type="EMBL" id="MFC5174503.1"/>
    </source>
</evidence>
<reference evidence="2" key="1">
    <citation type="journal article" date="2019" name="Int. J. Syst. Evol. Microbiol.">
        <title>The Global Catalogue of Microorganisms (GCM) 10K type strain sequencing project: providing services to taxonomists for standard genome sequencing and annotation.</title>
        <authorList>
            <consortium name="The Broad Institute Genomics Platform"/>
            <consortium name="The Broad Institute Genome Sequencing Center for Infectious Disease"/>
            <person name="Wu L."/>
            <person name="Ma J."/>
        </authorList>
    </citation>
    <scope>NUCLEOTIDE SEQUENCE [LARGE SCALE GENOMIC DNA]</scope>
    <source>
        <strain evidence="2">CGMCC 4.1721</strain>
    </source>
</reference>
<gene>
    <name evidence="1" type="ORF">ACFPRK_28540</name>
</gene>
<accession>A0ABW0BB84</accession>
<dbReference type="EMBL" id="JBHSKI010000016">
    <property type="protein sequence ID" value="MFC5174503.1"/>
    <property type="molecule type" value="Genomic_DNA"/>
</dbReference>
<comment type="caution">
    <text evidence="1">The sequence shown here is derived from an EMBL/GenBank/DDBJ whole genome shotgun (WGS) entry which is preliminary data.</text>
</comment>